<sequence length="101" mass="10939">MEKKITLKVNEVFQLQLDSLGGAGYSWVVTENNETVTSVTMTTEEGAGTKKRPPGAAVKLKVKIRGLKPGNSHITLVQKRIWETDTAPADTVGITVTVTEK</sequence>
<feature type="domain" description="Proteinase inhibitor I42 chagasin" evidence="3">
    <location>
        <begin position="6"/>
        <end position="96"/>
    </location>
</feature>
<dbReference type="Pfam" id="PF09394">
    <property type="entry name" value="Inhibitor_I42"/>
    <property type="match status" value="1"/>
</dbReference>
<name>A0ABS8PV02_9BACT</name>
<evidence type="ECO:0000259" key="3">
    <source>
        <dbReference type="Pfam" id="PF09394"/>
    </source>
</evidence>
<organism evidence="4 5">
    <name type="scientific">Niabella pedocola</name>
    <dbReference type="NCBI Taxonomy" id="1752077"/>
    <lineage>
        <taxon>Bacteria</taxon>
        <taxon>Pseudomonadati</taxon>
        <taxon>Bacteroidota</taxon>
        <taxon>Chitinophagia</taxon>
        <taxon>Chitinophagales</taxon>
        <taxon>Chitinophagaceae</taxon>
        <taxon>Niabella</taxon>
    </lineage>
</organism>
<proteinExistence type="predicted"/>
<keyword evidence="2" id="KW-0789">Thiol protease inhibitor</keyword>
<dbReference type="SUPFAM" id="SSF141066">
    <property type="entry name" value="ICP-like"/>
    <property type="match status" value="1"/>
</dbReference>
<keyword evidence="1 4" id="KW-0646">Protease inhibitor</keyword>
<evidence type="ECO:0000256" key="2">
    <source>
        <dbReference type="ARBA" id="ARBA00022704"/>
    </source>
</evidence>
<keyword evidence="5" id="KW-1185">Reference proteome</keyword>
<evidence type="ECO:0000313" key="4">
    <source>
        <dbReference type="EMBL" id="MCD2424903.1"/>
    </source>
</evidence>
<protein>
    <submittedName>
        <fullName evidence="4">Protease inhibitor I42 family protein</fullName>
    </submittedName>
</protein>
<dbReference type="GO" id="GO:0030414">
    <property type="term" value="F:peptidase inhibitor activity"/>
    <property type="evidence" value="ECO:0007669"/>
    <property type="project" value="UniProtKB-KW"/>
</dbReference>
<evidence type="ECO:0000313" key="5">
    <source>
        <dbReference type="Proteomes" id="UP001199816"/>
    </source>
</evidence>
<dbReference type="RefSeq" id="WP_231007252.1">
    <property type="nucleotide sequence ID" value="NZ_JAJNEC010000005.1"/>
</dbReference>
<comment type="caution">
    <text evidence="4">The sequence shown here is derived from an EMBL/GenBank/DDBJ whole genome shotgun (WGS) entry which is preliminary data.</text>
</comment>
<accession>A0ABS8PV02</accession>
<reference evidence="4 5" key="1">
    <citation type="submission" date="2021-11" db="EMBL/GenBank/DDBJ databases">
        <title>Genomic of Niabella pedocola.</title>
        <authorList>
            <person name="Wu T."/>
        </authorList>
    </citation>
    <scope>NUCLEOTIDE SEQUENCE [LARGE SCALE GENOMIC DNA]</scope>
    <source>
        <strain evidence="4 5">JCM 31011</strain>
    </source>
</reference>
<dbReference type="InterPro" id="IPR036331">
    <property type="entry name" value="Chagasin-like_sf"/>
</dbReference>
<dbReference type="EMBL" id="JAJNEC010000005">
    <property type="protein sequence ID" value="MCD2424903.1"/>
    <property type="molecule type" value="Genomic_DNA"/>
</dbReference>
<evidence type="ECO:0000256" key="1">
    <source>
        <dbReference type="ARBA" id="ARBA00022690"/>
    </source>
</evidence>
<dbReference type="Gene3D" id="2.60.40.2020">
    <property type="match status" value="1"/>
</dbReference>
<dbReference type="Proteomes" id="UP001199816">
    <property type="component" value="Unassembled WGS sequence"/>
</dbReference>
<gene>
    <name evidence="4" type="ORF">LQ567_19120</name>
</gene>
<dbReference type="InterPro" id="IPR018990">
    <property type="entry name" value="Prot_inh_I42_chagasin"/>
</dbReference>